<dbReference type="Pfam" id="PF15919">
    <property type="entry name" value="HicB_lk_antitox"/>
    <property type="match status" value="1"/>
</dbReference>
<dbReference type="SUPFAM" id="SSF143100">
    <property type="entry name" value="TTHA1013/TTHA0281-like"/>
    <property type="match status" value="1"/>
</dbReference>
<dbReference type="PANTHER" id="PTHR34504">
    <property type="entry name" value="ANTITOXIN HICB"/>
    <property type="match status" value="1"/>
</dbReference>
<dbReference type="PROSITE" id="PS51257">
    <property type="entry name" value="PROKAR_LIPOPROTEIN"/>
    <property type="match status" value="1"/>
</dbReference>
<evidence type="ECO:0000259" key="1">
    <source>
        <dbReference type="Pfam" id="PF15919"/>
    </source>
</evidence>
<evidence type="ECO:0000313" key="2">
    <source>
        <dbReference type="EMBL" id="OGM21781.1"/>
    </source>
</evidence>
<dbReference type="InterPro" id="IPR031807">
    <property type="entry name" value="HicB-like"/>
</dbReference>
<dbReference type="PANTHER" id="PTHR34504:SF2">
    <property type="entry name" value="UPF0150 PROTEIN SSL0259"/>
    <property type="match status" value="1"/>
</dbReference>
<organism evidence="2 3">
    <name type="scientific">Candidatus Woesebacteria bacterium RIFCSPHIGHO2_01_FULL_38_9</name>
    <dbReference type="NCBI Taxonomy" id="1802492"/>
    <lineage>
        <taxon>Bacteria</taxon>
        <taxon>Candidatus Woeseibacteriota</taxon>
    </lineage>
</organism>
<sequence length="84" mass="9410">MPRVLNYRVIIEQDEDGIYVASVPSLQGCYTEGNTFEEALKNIEDVLKLHIKARKERGLPLDDSKTEFVGVKDISLNYGPPANS</sequence>
<dbReference type="AlphaFoldDB" id="A0A1F7Y3A7"/>
<comment type="caution">
    <text evidence="2">The sequence shown here is derived from an EMBL/GenBank/DDBJ whole genome shotgun (WGS) entry which is preliminary data.</text>
</comment>
<dbReference type="InterPro" id="IPR035069">
    <property type="entry name" value="TTHA1013/TTHA0281-like"/>
</dbReference>
<feature type="domain" description="HicB-like antitoxin of toxin-antitoxin system" evidence="1">
    <location>
        <begin position="7"/>
        <end position="62"/>
    </location>
</feature>
<dbReference type="Proteomes" id="UP000178419">
    <property type="component" value="Unassembled WGS sequence"/>
</dbReference>
<proteinExistence type="predicted"/>
<reference evidence="2 3" key="1">
    <citation type="journal article" date="2016" name="Nat. Commun.">
        <title>Thousands of microbial genomes shed light on interconnected biogeochemical processes in an aquifer system.</title>
        <authorList>
            <person name="Anantharaman K."/>
            <person name="Brown C.T."/>
            <person name="Hug L.A."/>
            <person name="Sharon I."/>
            <person name="Castelle C.J."/>
            <person name="Probst A.J."/>
            <person name="Thomas B.C."/>
            <person name="Singh A."/>
            <person name="Wilkins M.J."/>
            <person name="Karaoz U."/>
            <person name="Brodie E.L."/>
            <person name="Williams K.H."/>
            <person name="Hubbard S.S."/>
            <person name="Banfield J.F."/>
        </authorList>
    </citation>
    <scope>NUCLEOTIDE SEQUENCE [LARGE SCALE GENOMIC DNA]</scope>
</reference>
<dbReference type="EMBL" id="MGGE01000006">
    <property type="protein sequence ID" value="OGM21781.1"/>
    <property type="molecule type" value="Genomic_DNA"/>
</dbReference>
<accession>A0A1F7Y3A7</accession>
<evidence type="ECO:0000313" key="3">
    <source>
        <dbReference type="Proteomes" id="UP000178419"/>
    </source>
</evidence>
<name>A0A1F7Y3A7_9BACT</name>
<dbReference type="Gene3D" id="3.30.160.250">
    <property type="match status" value="1"/>
</dbReference>
<dbReference type="InterPro" id="IPR051404">
    <property type="entry name" value="TA_system_antitoxin"/>
</dbReference>
<protein>
    <recommendedName>
        <fullName evidence="1">HicB-like antitoxin of toxin-antitoxin system domain-containing protein</fullName>
    </recommendedName>
</protein>
<gene>
    <name evidence="2" type="ORF">A2714_04410</name>
</gene>